<dbReference type="GO" id="GO:0006396">
    <property type="term" value="P:RNA processing"/>
    <property type="evidence" value="ECO:0007669"/>
    <property type="project" value="InterPro"/>
</dbReference>
<keyword evidence="2 5" id="KW-0489">Methyltransferase</keyword>
<dbReference type="InterPro" id="IPR029028">
    <property type="entry name" value="Alpha/beta_knot_MTases"/>
</dbReference>
<evidence type="ECO:0000256" key="3">
    <source>
        <dbReference type="ARBA" id="ARBA00022679"/>
    </source>
</evidence>
<dbReference type="Gene3D" id="3.40.1280.10">
    <property type="match status" value="1"/>
</dbReference>
<dbReference type="AlphaFoldDB" id="A0A9D2M505"/>
<dbReference type="GO" id="GO:0005737">
    <property type="term" value="C:cytoplasm"/>
    <property type="evidence" value="ECO:0007669"/>
    <property type="project" value="UniProtKB-ARBA"/>
</dbReference>
<evidence type="ECO:0000256" key="1">
    <source>
        <dbReference type="ARBA" id="ARBA00007228"/>
    </source>
</evidence>
<feature type="domain" description="RNA 2-O ribose methyltransferase substrate binding" evidence="4">
    <location>
        <begin position="31"/>
        <end position="100"/>
    </location>
</feature>
<dbReference type="InterPro" id="IPR001537">
    <property type="entry name" value="SpoU_MeTrfase"/>
</dbReference>
<evidence type="ECO:0000259" key="4">
    <source>
        <dbReference type="SMART" id="SM00967"/>
    </source>
</evidence>
<dbReference type="GO" id="GO:0003723">
    <property type="term" value="F:RNA binding"/>
    <property type="evidence" value="ECO:0007669"/>
    <property type="project" value="InterPro"/>
</dbReference>
<gene>
    <name evidence="5" type="ORF">H9945_00975</name>
</gene>
<dbReference type="Proteomes" id="UP000886803">
    <property type="component" value="Unassembled WGS sequence"/>
</dbReference>
<dbReference type="InterPro" id="IPR029026">
    <property type="entry name" value="tRNA_m1G_MTases_N"/>
</dbReference>
<reference evidence="5" key="2">
    <citation type="submission" date="2021-04" db="EMBL/GenBank/DDBJ databases">
        <authorList>
            <person name="Gilroy R."/>
        </authorList>
    </citation>
    <scope>NUCLEOTIDE SEQUENCE</scope>
    <source>
        <strain evidence="5">ChiBcec8-13705</strain>
    </source>
</reference>
<dbReference type="PANTHER" id="PTHR43191">
    <property type="entry name" value="RRNA METHYLTRANSFERASE 3"/>
    <property type="match status" value="1"/>
</dbReference>
<protein>
    <submittedName>
        <fullName evidence="5">RNA methyltransferase</fullName>
    </submittedName>
</protein>
<dbReference type="GO" id="GO:0008173">
    <property type="term" value="F:RNA methyltransferase activity"/>
    <property type="evidence" value="ECO:0007669"/>
    <property type="project" value="InterPro"/>
</dbReference>
<dbReference type="SUPFAM" id="SSF75217">
    <property type="entry name" value="alpha/beta knot"/>
    <property type="match status" value="1"/>
</dbReference>
<proteinExistence type="inferred from homology"/>
<dbReference type="EMBL" id="DWYG01000010">
    <property type="protein sequence ID" value="HJB41053.1"/>
    <property type="molecule type" value="Genomic_DNA"/>
</dbReference>
<dbReference type="InterPro" id="IPR029064">
    <property type="entry name" value="Ribosomal_eL30-like_sf"/>
</dbReference>
<dbReference type="Gene3D" id="3.30.1330.30">
    <property type="match status" value="1"/>
</dbReference>
<dbReference type="InterPro" id="IPR013123">
    <property type="entry name" value="SpoU_subst-bd"/>
</dbReference>
<keyword evidence="3" id="KW-0808">Transferase</keyword>
<dbReference type="SMART" id="SM00967">
    <property type="entry name" value="SpoU_sub_bind"/>
    <property type="match status" value="1"/>
</dbReference>
<dbReference type="CDD" id="cd18095">
    <property type="entry name" value="SpoU-like_rRNA-MTase"/>
    <property type="match status" value="1"/>
</dbReference>
<dbReference type="PANTHER" id="PTHR43191:SF2">
    <property type="entry name" value="RRNA METHYLTRANSFERASE 3, MITOCHONDRIAL"/>
    <property type="match status" value="1"/>
</dbReference>
<evidence type="ECO:0000313" key="5">
    <source>
        <dbReference type="EMBL" id="HJB41053.1"/>
    </source>
</evidence>
<dbReference type="InterPro" id="IPR053888">
    <property type="entry name" value="MRM3-like_sub_bind"/>
</dbReference>
<reference evidence="5" key="1">
    <citation type="journal article" date="2021" name="PeerJ">
        <title>Extensive microbial diversity within the chicken gut microbiome revealed by metagenomics and culture.</title>
        <authorList>
            <person name="Gilroy R."/>
            <person name="Ravi A."/>
            <person name="Getino M."/>
            <person name="Pursley I."/>
            <person name="Horton D.L."/>
            <person name="Alikhan N.F."/>
            <person name="Baker D."/>
            <person name="Gharbi K."/>
            <person name="Hall N."/>
            <person name="Watson M."/>
            <person name="Adriaenssens E.M."/>
            <person name="Foster-Nyarko E."/>
            <person name="Jarju S."/>
            <person name="Secka A."/>
            <person name="Antonio M."/>
            <person name="Oren A."/>
            <person name="Chaudhuri R.R."/>
            <person name="La Ragione R."/>
            <person name="Hildebrand F."/>
            <person name="Pallen M.J."/>
        </authorList>
    </citation>
    <scope>NUCLEOTIDE SEQUENCE</scope>
    <source>
        <strain evidence="5">ChiBcec8-13705</strain>
    </source>
</reference>
<organism evidence="5 6">
    <name type="scientific">Candidatus Gemmiger avicola</name>
    <dbReference type="NCBI Taxonomy" id="2838605"/>
    <lineage>
        <taxon>Bacteria</taxon>
        <taxon>Bacillati</taxon>
        <taxon>Bacillota</taxon>
        <taxon>Clostridia</taxon>
        <taxon>Eubacteriales</taxon>
        <taxon>Gemmiger</taxon>
    </lineage>
</organism>
<accession>A0A9D2M505</accession>
<evidence type="ECO:0000313" key="6">
    <source>
        <dbReference type="Proteomes" id="UP000886803"/>
    </source>
</evidence>
<comment type="caution">
    <text evidence="5">The sequence shown here is derived from an EMBL/GenBank/DDBJ whole genome shotgun (WGS) entry which is preliminary data.</text>
</comment>
<sequence length="257" mass="26893">MEITSRENPRVKQACALRDSEKQRAAAGLFFAEGRKLVLELAHGCALHTLFATEEALARTPALAAFADRTFRISAPVAEKLAGTRTPQGAFALFETPSADPAPLLASARRVLMLEAVQDPGNVGTLLRSAAAFGFDAVLLGPGCAAPFSPKVLRASMGAAGRLPLGVCRDLEGAIGELRARGVCCLAAALYRARPLDEAGRCFPGGVCVVIGSEGQGLRRETVAACDAAVRIPMTDRVESLNAGVAGSILLWHFRGV</sequence>
<name>A0A9D2M505_9FIRM</name>
<evidence type="ECO:0000256" key="2">
    <source>
        <dbReference type="ARBA" id="ARBA00022603"/>
    </source>
</evidence>
<dbReference type="GO" id="GO:0032259">
    <property type="term" value="P:methylation"/>
    <property type="evidence" value="ECO:0007669"/>
    <property type="project" value="UniProtKB-KW"/>
</dbReference>
<dbReference type="InterPro" id="IPR051259">
    <property type="entry name" value="rRNA_Methyltransferase"/>
</dbReference>
<comment type="similarity">
    <text evidence="1">Belongs to the class IV-like SAM-binding methyltransferase superfamily. RNA methyltransferase TrmH family.</text>
</comment>
<dbReference type="Pfam" id="PF22435">
    <property type="entry name" value="MRM3-like_sub_bind"/>
    <property type="match status" value="1"/>
</dbReference>
<dbReference type="Pfam" id="PF00588">
    <property type="entry name" value="SpoU_methylase"/>
    <property type="match status" value="1"/>
</dbReference>
<dbReference type="SUPFAM" id="SSF55315">
    <property type="entry name" value="L30e-like"/>
    <property type="match status" value="1"/>
</dbReference>